<dbReference type="PANTHER" id="PTHR11003">
    <property type="entry name" value="POTASSIUM CHANNEL, SUBFAMILY K"/>
    <property type="match status" value="1"/>
</dbReference>
<feature type="transmembrane region" description="Helical" evidence="10">
    <location>
        <begin position="410"/>
        <end position="429"/>
    </location>
</feature>
<feature type="transmembrane region" description="Helical" evidence="10">
    <location>
        <begin position="178"/>
        <end position="200"/>
    </location>
</feature>
<proteinExistence type="inferred from homology"/>
<feature type="region of interest" description="Disordered" evidence="9">
    <location>
        <begin position="595"/>
        <end position="631"/>
    </location>
</feature>
<evidence type="ECO:0000256" key="5">
    <source>
        <dbReference type="ARBA" id="ARBA00023065"/>
    </source>
</evidence>
<dbReference type="STRING" id="1051616.A0A3M9YLL3"/>
<feature type="compositionally biased region" description="Polar residues" evidence="9">
    <location>
        <begin position="341"/>
        <end position="352"/>
    </location>
</feature>
<accession>A0A3M9YLL3</accession>
<dbReference type="Gene3D" id="1.10.287.70">
    <property type="match status" value="2"/>
</dbReference>
<feature type="transmembrane region" description="Helical" evidence="10">
    <location>
        <begin position="377"/>
        <end position="398"/>
    </location>
</feature>
<feature type="transmembrane region" description="Helical" evidence="10">
    <location>
        <begin position="276"/>
        <end position="299"/>
    </location>
</feature>
<dbReference type="PANTHER" id="PTHR11003:SF301">
    <property type="entry name" value="POTASSIUM CHANNEL PROTEIN"/>
    <property type="match status" value="1"/>
</dbReference>
<dbReference type="SUPFAM" id="SSF81324">
    <property type="entry name" value="Voltage-gated potassium channels"/>
    <property type="match status" value="2"/>
</dbReference>
<feature type="compositionally biased region" description="Basic and acidic residues" evidence="9">
    <location>
        <begin position="1"/>
        <end position="29"/>
    </location>
</feature>
<feature type="region of interest" description="Disordered" evidence="9">
    <location>
        <begin position="331"/>
        <end position="355"/>
    </location>
</feature>
<evidence type="ECO:0000256" key="10">
    <source>
        <dbReference type="SAM" id="Phobius"/>
    </source>
</evidence>
<dbReference type="EMBL" id="RBVV01000002">
    <property type="protein sequence ID" value="RNJ61145.1"/>
    <property type="molecule type" value="Genomic_DNA"/>
</dbReference>
<keyword evidence="6 10" id="KW-0472">Membrane</keyword>
<dbReference type="RefSeq" id="XP_028499303.1">
    <property type="nucleotide sequence ID" value="XM_028637747.1"/>
</dbReference>
<dbReference type="Proteomes" id="UP000267145">
    <property type="component" value="Unassembled WGS sequence"/>
</dbReference>
<feature type="compositionally biased region" description="Basic residues" evidence="9">
    <location>
        <begin position="597"/>
        <end position="612"/>
    </location>
</feature>
<evidence type="ECO:0000256" key="9">
    <source>
        <dbReference type="SAM" id="MobiDB-lite"/>
    </source>
</evidence>
<dbReference type="AlphaFoldDB" id="A0A3M9YLL3"/>
<name>A0A3M9YLL3_9PEZI</name>
<evidence type="ECO:0000256" key="2">
    <source>
        <dbReference type="ARBA" id="ARBA00022448"/>
    </source>
</evidence>
<feature type="transmembrane region" description="Helical" evidence="10">
    <location>
        <begin position="220"/>
        <end position="239"/>
    </location>
</feature>
<dbReference type="InterPro" id="IPR003280">
    <property type="entry name" value="2pore_dom_K_chnl"/>
</dbReference>
<comment type="subcellular location">
    <subcellularLocation>
        <location evidence="1">Membrane</location>
        <topology evidence="1">Multi-pass membrane protein</topology>
    </subcellularLocation>
</comment>
<comment type="similarity">
    <text evidence="8">Belongs to the two pore domain potassium channel (TC 1.A.1.8) family.</text>
</comment>
<feature type="transmembrane region" description="Helical" evidence="10">
    <location>
        <begin position="61"/>
        <end position="86"/>
    </location>
</feature>
<evidence type="ECO:0000256" key="1">
    <source>
        <dbReference type="ARBA" id="ARBA00004141"/>
    </source>
</evidence>
<dbReference type="InterPro" id="IPR013099">
    <property type="entry name" value="K_chnl_dom"/>
</dbReference>
<protein>
    <submittedName>
        <fullName evidence="12">Potassium channel</fullName>
    </submittedName>
</protein>
<evidence type="ECO:0000256" key="3">
    <source>
        <dbReference type="ARBA" id="ARBA00022692"/>
    </source>
</evidence>
<keyword evidence="4 10" id="KW-1133">Transmembrane helix</keyword>
<organism evidence="12 13">
    <name type="scientific">Verticillium nonalfalfae</name>
    <dbReference type="NCBI Taxonomy" id="1051616"/>
    <lineage>
        <taxon>Eukaryota</taxon>
        <taxon>Fungi</taxon>
        <taxon>Dikarya</taxon>
        <taxon>Ascomycota</taxon>
        <taxon>Pezizomycotina</taxon>
        <taxon>Sordariomycetes</taxon>
        <taxon>Hypocreomycetidae</taxon>
        <taxon>Glomerellales</taxon>
        <taxon>Plectosphaerellaceae</taxon>
        <taxon>Verticillium</taxon>
    </lineage>
</organism>
<comment type="caution">
    <text evidence="12">The sequence shown here is derived from an EMBL/GenBank/DDBJ whole genome shotgun (WGS) entry which is preliminary data.</text>
</comment>
<evidence type="ECO:0000259" key="11">
    <source>
        <dbReference type="Pfam" id="PF07885"/>
    </source>
</evidence>
<dbReference type="GO" id="GO:0030322">
    <property type="term" value="P:stabilization of membrane potential"/>
    <property type="evidence" value="ECO:0007669"/>
    <property type="project" value="TreeGrafter"/>
</dbReference>
<dbReference type="GeneID" id="39607249"/>
<evidence type="ECO:0000256" key="7">
    <source>
        <dbReference type="ARBA" id="ARBA00023303"/>
    </source>
</evidence>
<evidence type="ECO:0000313" key="12">
    <source>
        <dbReference type="EMBL" id="RNJ61145.1"/>
    </source>
</evidence>
<dbReference type="GO" id="GO:0005886">
    <property type="term" value="C:plasma membrane"/>
    <property type="evidence" value="ECO:0007669"/>
    <property type="project" value="TreeGrafter"/>
</dbReference>
<feature type="transmembrane region" description="Helical" evidence="10">
    <location>
        <begin position="106"/>
        <end position="129"/>
    </location>
</feature>
<reference evidence="12 13" key="1">
    <citation type="submission" date="2018-10" db="EMBL/GenBank/DDBJ databases">
        <title>Genome sequence of Verticillium nonalfalfae VnAa140.</title>
        <authorList>
            <person name="Stajich J.E."/>
            <person name="Kasson M.T."/>
        </authorList>
    </citation>
    <scope>NUCLEOTIDE SEQUENCE [LARGE SCALE GENOMIC DNA]</scope>
    <source>
        <strain evidence="12 13">VnAa140</strain>
    </source>
</reference>
<dbReference type="GO" id="GO:0022841">
    <property type="term" value="F:potassium ion leak channel activity"/>
    <property type="evidence" value="ECO:0007669"/>
    <property type="project" value="TreeGrafter"/>
</dbReference>
<keyword evidence="7 8" id="KW-0407">Ion channel</keyword>
<evidence type="ECO:0000256" key="4">
    <source>
        <dbReference type="ARBA" id="ARBA00022989"/>
    </source>
</evidence>
<keyword evidence="13" id="KW-1185">Reference proteome</keyword>
<keyword evidence="2 8" id="KW-0813">Transport</keyword>
<feature type="domain" description="Potassium channel" evidence="11">
    <location>
        <begin position="228"/>
        <end position="298"/>
    </location>
</feature>
<gene>
    <name evidence="12" type="primary">TOK1</name>
    <name evidence="12" type="ORF">D7B24_003560</name>
</gene>
<feature type="region of interest" description="Disordered" evidence="9">
    <location>
        <begin position="1"/>
        <end position="37"/>
    </location>
</feature>
<evidence type="ECO:0000256" key="6">
    <source>
        <dbReference type="ARBA" id="ARBA00023136"/>
    </source>
</evidence>
<dbReference type="Pfam" id="PF07885">
    <property type="entry name" value="Ion_trans_2"/>
    <property type="match status" value="2"/>
</dbReference>
<evidence type="ECO:0000256" key="8">
    <source>
        <dbReference type="RuleBase" id="RU003857"/>
    </source>
</evidence>
<dbReference type="GO" id="GO:0015271">
    <property type="term" value="F:outward rectifier potassium channel activity"/>
    <property type="evidence" value="ECO:0007669"/>
    <property type="project" value="TreeGrafter"/>
</dbReference>
<keyword evidence="3 8" id="KW-0812">Transmembrane</keyword>
<sequence>MNDADLDARIEDHVNEYQGEKSQSQDHSNDQSQEQQDEVRFENDGFHMTPRSSRWWFASSAFPMIAGTLGPVASAFSICALVRSWRQHRPPGTSISDAQFVADPEWLLIINAIQLAIAITSNLFLLLNMARRVRFSIAQPITIIGWYISAFTLMALLATAAGPLQLQPSHEYIWSQAFFYGLNAAVLYFVTASLMVVTFYGAHTRRYPKDFQLTASQRTLMLQTIAYLFYLLIGALVFAEIEGWVYLDAVYWANTTLFTIGYGDYSPSSTLARALLIPYALIGIVTLGLLIGSIRSMVLERGRRRLDARMVEKRRRTLIRKMTKRGSDVLVPIDNADSPVRPSTSHSSGSDSEYNRRKHEFSLMRRIQHEATTRRRWMALIISLSAWLALWLLGALIFHACEKPYQPWDYFDAFYFSFISLTTIGYGDLSLVSNAGRVFHVVWTLLALPTTTVMISNAGDTVVLAVKNAVLELGNVTILPGERGFKEDLAAVVHRFSLGIVSSDKAPADHDAEDETHAFPKAFSHAVRRNTSSLAAMDGSDGDDAAVASEYHFHLIQAISTVSTALTEPSQRRYTFAEWATFLQLLGEDEADASTHCRAKPHEHKRRKRRPVRVGTGEAKAPGPDLNSGDMWSWVGSRSPLMGSQEESEWLLKKLTQKLQDELKRARVTARAGPAWDEVV</sequence>
<feature type="domain" description="Potassium channel" evidence="11">
    <location>
        <begin position="387"/>
        <end position="462"/>
    </location>
</feature>
<dbReference type="PRINTS" id="PR01333">
    <property type="entry name" value="2POREKCHANEL"/>
</dbReference>
<evidence type="ECO:0000313" key="13">
    <source>
        <dbReference type="Proteomes" id="UP000267145"/>
    </source>
</evidence>
<feature type="transmembrane region" description="Helical" evidence="10">
    <location>
        <begin position="141"/>
        <end position="166"/>
    </location>
</feature>
<keyword evidence="5 8" id="KW-0406">Ion transport</keyword>